<organism evidence="2 3">
    <name type="scientific">Psychrobacillus mangrovi</name>
    <dbReference type="NCBI Taxonomy" id="3117745"/>
    <lineage>
        <taxon>Bacteria</taxon>
        <taxon>Bacillati</taxon>
        <taxon>Bacillota</taxon>
        <taxon>Bacilli</taxon>
        <taxon>Bacillales</taxon>
        <taxon>Bacillaceae</taxon>
        <taxon>Psychrobacillus</taxon>
    </lineage>
</organism>
<sequence>MDKQYSYADFLKAMGQTGKESSAEKLLNEIYLDMFLNIIHREQSSFRLLQLIDDALDQKDKNAFIEYTNALQQLQSIK</sequence>
<protein>
    <submittedName>
        <fullName evidence="2">IDEAL domain-containing protein</fullName>
    </submittedName>
</protein>
<dbReference type="SMART" id="SM00914">
    <property type="entry name" value="IDEAL"/>
    <property type="match status" value="1"/>
</dbReference>
<evidence type="ECO:0000313" key="3">
    <source>
        <dbReference type="Proteomes" id="UP001364890"/>
    </source>
</evidence>
<evidence type="ECO:0000259" key="1">
    <source>
        <dbReference type="SMART" id="SM00914"/>
    </source>
</evidence>
<comment type="caution">
    <text evidence="2">The sequence shown here is derived from an EMBL/GenBank/DDBJ whole genome shotgun (WGS) entry which is preliminary data.</text>
</comment>
<evidence type="ECO:0000313" key="2">
    <source>
        <dbReference type="EMBL" id="MEI4770432.1"/>
    </source>
</evidence>
<gene>
    <name evidence="2" type="ORF">WAX74_12370</name>
</gene>
<dbReference type="InterPro" id="IPR027393">
    <property type="entry name" value="Virus_scaffolding_prot_C"/>
</dbReference>
<reference evidence="2 3" key="1">
    <citation type="submission" date="2024-01" db="EMBL/GenBank/DDBJ databases">
        <title>Seven novel Bacillus-like species.</title>
        <authorList>
            <person name="Liu G."/>
        </authorList>
    </citation>
    <scope>NUCLEOTIDE SEQUENCE [LARGE SCALE GENOMIC DNA]</scope>
    <source>
        <strain evidence="2 3">FJAT-51614</strain>
    </source>
</reference>
<feature type="domain" description="IDEAL" evidence="1">
    <location>
        <begin position="31"/>
        <end position="71"/>
    </location>
</feature>
<dbReference type="Gene3D" id="4.10.810.10">
    <property type="entry name" value="Virus Scaffolding Protein, Chain A"/>
    <property type="match status" value="1"/>
</dbReference>
<dbReference type="Pfam" id="PF08858">
    <property type="entry name" value="IDEAL"/>
    <property type="match status" value="1"/>
</dbReference>
<dbReference type="RefSeq" id="WP_336497989.1">
    <property type="nucleotide sequence ID" value="NZ_JBAWSY010000008.1"/>
</dbReference>
<dbReference type="Proteomes" id="UP001364890">
    <property type="component" value="Unassembled WGS sequence"/>
</dbReference>
<dbReference type="InterPro" id="IPR014957">
    <property type="entry name" value="IDEAL_dom"/>
</dbReference>
<name>A0ABU8F5Z6_9BACI</name>
<keyword evidence="3" id="KW-1185">Reference proteome</keyword>
<dbReference type="EMBL" id="JBAWSY010000008">
    <property type="protein sequence ID" value="MEI4770432.1"/>
    <property type="molecule type" value="Genomic_DNA"/>
</dbReference>
<proteinExistence type="predicted"/>
<accession>A0ABU8F5Z6</accession>